<dbReference type="Gene3D" id="3.40.50.720">
    <property type="entry name" value="NAD(P)-binding Rossmann-like Domain"/>
    <property type="match status" value="1"/>
</dbReference>
<organism evidence="3 4">
    <name type="scientific">Haloarcula nitratireducens</name>
    <dbReference type="NCBI Taxonomy" id="2487749"/>
    <lineage>
        <taxon>Archaea</taxon>
        <taxon>Methanobacteriati</taxon>
        <taxon>Methanobacteriota</taxon>
        <taxon>Stenosarchaea group</taxon>
        <taxon>Halobacteria</taxon>
        <taxon>Halobacteriales</taxon>
        <taxon>Haloarculaceae</taxon>
        <taxon>Haloarcula</taxon>
    </lineage>
</organism>
<sequence length="256" mass="27221">MTVDQKTVVITGAARGIGRGIAETFADNGARVVLVDVDEKAVQRAADEIDDESVEAHAGDVTELEEMEAIAEAAAERYGGIDIVCANAGIYPSASLEEMTEADWDRVQNVNLKGTFLTVKACLPYLKDQDSGRVLLTSSITGPMTGYPGWSHYGATKAGMLGFMRTAALELAQHDITVNAVLPGNIRTESLDELGEEYIERMTASVPLGTLGDPEDIAHALVFLASERAKFITGQTLVVDGGQTLPESAMALEDSD</sequence>
<dbReference type="FunFam" id="3.40.50.720:FF:000084">
    <property type="entry name" value="Short-chain dehydrogenase reductase"/>
    <property type="match status" value="1"/>
</dbReference>
<dbReference type="InterPro" id="IPR036291">
    <property type="entry name" value="NAD(P)-bd_dom_sf"/>
</dbReference>
<dbReference type="RefSeq" id="WP_220580754.1">
    <property type="nucleotide sequence ID" value="NZ_RKLT01000005.1"/>
</dbReference>
<dbReference type="NCBIfam" id="NF005559">
    <property type="entry name" value="PRK07231.1"/>
    <property type="match status" value="1"/>
</dbReference>
<dbReference type="AlphaFoldDB" id="A0AAW4PFP6"/>
<gene>
    <name evidence="3" type="primary">fabG</name>
    <name evidence="3" type="ORF">EGH23_14745</name>
</gene>
<dbReference type="PROSITE" id="PS00061">
    <property type="entry name" value="ADH_SHORT"/>
    <property type="match status" value="1"/>
</dbReference>
<accession>A0AAW4PFP6</accession>
<dbReference type="Proteomes" id="UP001430455">
    <property type="component" value="Unassembled WGS sequence"/>
</dbReference>
<keyword evidence="4" id="KW-1185">Reference proteome</keyword>
<evidence type="ECO:0000313" key="3">
    <source>
        <dbReference type="EMBL" id="MBX0296135.1"/>
    </source>
</evidence>
<proteinExistence type="inferred from homology"/>
<name>A0AAW4PFP6_9EURY</name>
<feature type="domain" description="Ketoreductase" evidence="2">
    <location>
        <begin position="6"/>
        <end position="189"/>
    </location>
</feature>
<keyword evidence="3" id="KW-0560">Oxidoreductase</keyword>
<dbReference type="NCBIfam" id="NF004202">
    <property type="entry name" value="PRK05653.2-2"/>
    <property type="match status" value="1"/>
</dbReference>
<dbReference type="GO" id="GO:0030497">
    <property type="term" value="P:fatty acid elongation"/>
    <property type="evidence" value="ECO:0007669"/>
    <property type="project" value="TreeGrafter"/>
</dbReference>
<comment type="caution">
    <text evidence="3">The sequence shown here is derived from an EMBL/GenBank/DDBJ whole genome shotgun (WGS) entry which is preliminary data.</text>
</comment>
<dbReference type="SMART" id="SM00822">
    <property type="entry name" value="PKS_KR"/>
    <property type="match status" value="1"/>
</dbReference>
<evidence type="ECO:0000259" key="2">
    <source>
        <dbReference type="SMART" id="SM00822"/>
    </source>
</evidence>
<evidence type="ECO:0000313" key="4">
    <source>
        <dbReference type="Proteomes" id="UP001430455"/>
    </source>
</evidence>
<protein>
    <submittedName>
        <fullName evidence="3">3-oxoacyl-ACP reductase FabG</fullName>
        <ecNumber evidence="3">1.1.1.100</ecNumber>
    </submittedName>
</protein>
<dbReference type="NCBIfam" id="NF009468">
    <property type="entry name" value="PRK12826.1-4"/>
    <property type="match status" value="1"/>
</dbReference>
<dbReference type="InterPro" id="IPR057326">
    <property type="entry name" value="KR_dom"/>
</dbReference>
<dbReference type="EC" id="1.1.1.100" evidence="3"/>
<dbReference type="PANTHER" id="PTHR42760:SF40">
    <property type="entry name" value="3-OXOACYL-[ACYL-CARRIER-PROTEIN] REDUCTASE, CHLOROPLASTIC"/>
    <property type="match status" value="1"/>
</dbReference>
<dbReference type="EMBL" id="RKLT01000005">
    <property type="protein sequence ID" value="MBX0296135.1"/>
    <property type="molecule type" value="Genomic_DNA"/>
</dbReference>
<reference evidence="3 4" key="1">
    <citation type="submission" date="2021-06" db="EMBL/GenBank/DDBJ databases">
        <title>Halomicroarcula sp. a new haloarchaeum isolated from saline soil.</title>
        <authorList>
            <person name="Duran-Viseras A."/>
            <person name="Sanchez-Porro C."/>
            <person name="Ventosa A."/>
        </authorList>
    </citation>
    <scope>NUCLEOTIDE SEQUENCE [LARGE SCALE GENOMIC DNA]</scope>
    <source>
        <strain evidence="3 4">F27</strain>
    </source>
</reference>
<evidence type="ECO:0000256" key="1">
    <source>
        <dbReference type="ARBA" id="ARBA00006484"/>
    </source>
</evidence>
<dbReference type="PRINTS" id="PR00080">
    <property type="entry name" value="SDRFAMILY"/>
</dbReference>
<dbReference type="Pfam" id="PF13561">
    <property type="entry name" value="adh_short_C2"/>
    <property type="match status" value="1"/>
</dbReference>
<dbReference type="PRINTS" id="PR00081">
    <property type="entry name" value="GDHRDH"/>
</dbReference>
<dbReference type="SUPFAM" id="SSF51735">
    <property type="entry name" value="NAD(P)-binding Rossmann-fold domains"/>
    <property type="match status" value="1"/>
</dbReference>
<dbReference type="InterPro" id="IPR002347">
    <property type="entry name" value="SDR_fam"/>
</dbReference>
<dbReference type="NCBIfam" id="NF009466">
    <property type="entry name" value="PRK12826.1-2"/>
    <property type="match status" value="1"/>
</dbReference>
<dbReference type="GO" id="GO:0004316">
    <property type="term" value="F:3-oxoacyl-[acyl-carrier-protein] reductase (NADPH) activity"/>
    <property type="evidence" value="ECO:0007669"/>
    <property type="project" value="UniProtKB-EC"/>
</dbReference>
<dbReference type="InterPro" id="IPR020904">
    <property type="entry name" value="Sc_DH/Rdtase_CS"/>
</dbReference>
<dbReference type="PANTHER" id="PTHR42760">
    <property type="entry name" value="SHORT-CHAIN DEHYDROGENASES/REDUCTASES FAMILY MEMBER"/>
    <property type="match status" value="1"/>
</dbReference>
<comment type="similarity">
    <text evidence="1">Belongs to the short-chain dehydrogenases/reductases (SDR) family.</text>
</comment>